<keyword evidence="4" id="KW-1185">Reference proteome</keyword>
<proteinExistence type="predicted"/>
<dbReference type="InterPro" id="IPR007060">
    <property type="entry name" value="FtsL/DivIC"/>
</dbReference>
<dbReference type="OrthoDB" id="2111739at2"/>
<protein>
    <submittedName>
        <fullName evidence="3">Septum formation initiator</fullName>
    </submittedName>
</protein>
<keyword evidence="2" id="KW-0812">Transmembrane</keyword>
<dbReference type="AlphaFoldDB" id="A0A1N6XEI9"/>
<keyword evidence="2" id="KW-0472">Membrane</keyword>
<name>A0A1N6XEI9_9FIRM</name>
<dbReference type="Pfam" id="PF04977">
    <property type="entry name" value="DivIC"/>
    <property type="match status" value="1"/>
</dbReference>
<sequence>MYQGQDYVNSASQSSYLNESSYNFTNVKKQAFTILYIFMLVFVSISILLYVSQILNINHSSSRLLGLESKLEAIKSRNERLEVQLASKTSLAEIEKIAKKELNMVEPSEKETLVYNNQLKKEEKYMADLPKEKFFLAQIYDKIIKEVITVQAESLE</sequence>
<feature type="transmembrane region" description="Helical" evidence="2">
    <location>
        <begin position="31"/>
        <end position="51"/>
    </location>
</feature>
<feature type="coiled-coil region" evidence="1">
    <location>
        <begin position="64"/>
        <end position="91"/>
    </location>
</feature>
<dbReference type="RefSeq" id="WP_076545121.1">
    <property type="nucleotide sequence ID" value="NZ_FTNC01000011.1"/>
</dbReference>
<evidence type="ECO:0000256" key="2">
    <source>
        <dbReference type="SAM" id="Phobius"/>
    </source>
</evidence>
<organism evidence="3 4">
    <name type="scientific">Halanaerobium kushneri</name>
    <dbReference type="NCBI Taxonomy" id="56779"/>
    <lineage>
        <taxon>Bacteria</taxon>
        <taxon>Bacillati</taxon>
        <taxon>Bacillota</taxon>
        <taxon>Clostridia</taxon>
        <taxon>Halanaerobiales</taxon>
        <taxon>Halanaerobiaceae</taxon>
        <taxon>Halanaerobium</taxon>
    </lineage>
</organism>
<dbReference type="Proteomes" id="UP000185669">
    <property type="component" value="Unassembled WGS sequence"/>
</dbReference>
<keyword evidence="1" id="KW-0175">Coiled coil</keyword>
<keyword evidence="2" id="KW-1133">Transmembrane helix</keyword>
<reference evidence="4" key="1">
    <citation type="submission" date="2017-01" db="EMBL/GenBank/DDBJ databases">
        <authorList>
            <person name="Varghese N."/>
            <person name="Submissions S."/>
        </authorList>
    </citation>
    <scope>NUCLEOTIDE SEQUENCE [LARGE SCALE GENOMIC DNA]</scope>
    <source>
        <strain evidence="4">ATCC 700103</strain>
    </source>
</reference>
<dbReference type="STRING" id="56779.SAMN05421834_11169"/>
<gene>
    <name evidence="3" type="ORF">SAMN05421834_11169</name>
</gene>
<evidence type="ECO:0000313" key="3">
    <source>
        <dbReference type="EMBL" id="SIR00774.1"/>
    </source>
</evidence>
<evidence type="ECO:0000313" key="4">
    <source>
        <dbReference type="Proteomes" id="UP000185669"/>
    </source>
</evidence>
<accession>A0A1N6XEI9</accession>
<dbReference type="EMBL" id="FTNC01000011">
    <property type="protein sequence ID" value="SIR00774.1"/>
    <property type="molecule type" value="Genomic_DNA"/>
</dbReference>
<evidence type="ECO:0000256" key="1">
    <source>
        <dbReference type="SAM" id="Coils"/>
    </source>
</evidence>